<name>A0A2G9PQJ8_AQUCT</name>
<keyword evidence="1" id="KW-0812">Transmembrane</keyword>
<accession>A0A2G9PQJ8</accession>
<sequence>MRRNFARRNWNRRAEFPIGTFSNRKIENMLSIFCWLEFCQQKSDGAYTRSHFRTKSSHRTFAGGISARLCLICAMECKAMDPRKKTCLITWGIVSVLCGAFIFGQSTTIAVMELLHKF</sequence>
<dbReference type="OrthoDB" id="438545at2759"/>
<gene>
    <name evidence="2" type="ORF">AB205_0043600</name>
</gene>
<evidence type="ECO:0000313" key="2">
    <source>
        <dbReference type="EMBL" id="PIO05540.1"/>
    </source>
</evidence>
<evidence type="ECO:0000256" key="1">
    <source>
        <dbReference type="SAM" id="Phobius"/>
    </source>
</evidence>
<dbReference type="Proteomes" id="UP000228934">
    <property type="component" value="Unassembled WGS sequence"/>
</dbReference>
<dbReference type="EMBL" id="KV922519">
    <property type="protein sequence ID" value="PIO05540.1"/>
    <property type="molecule type" value="Genomic_DNA"/>
</dbReference>
<keyword evidence="1" id="KW-1133">Transmembrane helix</keyword>
<protein>
    <submittedName>
        <fullName evidence="2">Uncharacterized protein</fullName>
    </submittedName>
</protein>
<organism evidence="2 3">
    <name type="scientific">Aquarana catesbeiana</name>
    <name type="common">American bullfrog</name>
    <name type="synonym">Rana catesbeiana</name>
    <dbReference type="NCBI Taxonomy" id="8400"/>
    <lineage>
        <taxon>Eukaryota</taxon>
        <taxon>Metazoa</taxon>
        <taxon>Chordata</taxon>
        <taxon>Craniata</taxon>
        <taxon>Vertebrata</taxon>
        <taxon>Euteleostomi</taxon>
        <taxon>Amphibia</taxon>
        <taxon>Batrachia</taxon>
        <taxon>Anura</taxon>
        <taxon>Neobatrachia</taxon>
        <taxon>Ranoidea</taxon>
        <taxon>Ranidae</taxon>
        <taxon>Aquarana</taxon>
    </lineage>
</organism>
<keyword evidence="1" id="KW-0472">Membrane</keyword>
<reference evidence="3" key="1">
    <citation type="journal article" date="2017" name="Nat. Commun.">
        <title>The North American bullfrog draft genome provides insight into hormonal regulation of long noncoding RNA.</title>
        <authorList>
            <person name="Hammond S.A."/>
            <person name="Warren R.L."/>
            <person name="Vandervalk B.P."/>
            <person name="Kucuk E."/>
            <person name="Khan H."/>
            <person name="Gibb E.A."/>
            <person name="Pandoh P."/>
            <person name="Kirk H."/>
            <person name="Zhao Y."/>
            <person name="Jones M."/>
            <person name="Mungall A.J."/>
            <person name="Coope R."/>
            <person name="Pleasance S."/>
            <person name="Moore R.A."/>
            <person name="Holt R.A."/>
            <person name="Round J.M."/>
            <person name="Ohora S."/>
            <person name="Walle B.V."/>
            <person name="Veldhoen N."/>
            <person name="Helbing C.C."/>
            <person name="Birol I."/>
        </authorList>
    </citation>
    <scope>NUCLEOTIDE SEQUENCE [LARGE SCALE GENOMIC DNA]</scope>
</reference>
<proteinExistence type="predicted"/>
<evidence type="ECO:0000313" key="3">
    <source>
        <dbReference type="Proteomes" id="UP000228934"/>
    </source>
</evidence>
<dbReference type="AlphaFoldDB" id="A0A2G9PQJ8"/>
<feature type="transmembrane region" description="Helical" evidence="1">
    <location>
        <begin position="88"/>
        <end position="112"/>
    </location>
</feature>
<keyword evidence="3" id="KW-1185">Reference proteome</keyword>